<comment type="caution">
    <text evidence="2">The sequence shown here is derived from an EMBL/GenBank/DDBJ whole genome shotgun (WGS) entry which is preliminary data.</text>
</comment>
<protein>
    <recommendedName>
        <fullName evidence="4">OsmC family peroxiredoxin</fullName>
    </recommendedName>
</protein>
<dbReference type="AlphaFoldDB" id="A0A3A8JZ21"/>
<dbReference type="OrthoDB" id="5507612at2"/>
<evidence type="ECO:0000313" key="2">
    <source>
        <dbReference type="EMBL" id="RKH00217.1"/>
    </source>
</evidence>
<dbReference type="InterPro" id="IPR015946">
    <property type="entry name" value="KH_dom-like_a/b"/>
</dbReference>
<keyword evidence="3" id="KW-1185">Reference proteome</keyword>
<evidence type="ECO:0000256" key="1">
    <source>
        <dbReference type="SAM" id="MobiDB-lite"/>
    </source>
</evidence>
<dbReference type="RefSeq" id="WP_120604930.1">
    <property type="nucleotide sequence ID" value="NZ_RAWE01000097.1"/>
</dbReference>
<gene>
    <name evidence="2" type="ORF">D7X32_24165</name>
</gene>
<accession>A0A3A8JZ21</accession>
<dbReference type="InterPro" id="IPR036102">
    <property type="entry name" value="OsmC/Ohrsf"/>
</dbReference>
<feature type="region of interest" description="Disordered" evidence="1">
    <location>
        <begin position="183"/>
        <end position="210"/>
    </location>
</feature>
<feature type="compositionally biased region" description="Basic and acidic residues" evidence="1">
    <location>
        <begin position="185"/>
        <end position="201"/>
    </location>
</feature>
<sequence>MTSASITEYETRLYWQGERGAVLTSDRAPPVPIGCPLGNQEGGPGDGRWDPEALLVGAVEGRTLHAFLDGAREAGVGVLFYQSCATARLVGAGPDQAARFTDLIVRPHVAVASAREAEDVRQLFARLPARCFPSSMLQLTPRIEPVVEVWAQARQGDAGAPVGNRAPASGAAEAAVPWAAGVRSVEGHADESTDEPAHEAGEGTGSEAHA</sequence>
<proteinExistence type="predicted"/>
<name>A0A3A8JZ21_9BACT</name>
<evidence type="ECO:0008006" key="4">
    <source>
        <dbReference type="Google" id="ProtNLM"/>
    </source>
</evidence>
<reference evidence="3" key="1">
    <citation type="submission" date="2018-09" db="EMBL/GenBank/DDBJ databases">
        <authorList>
            <person name="Livingstone P.G."/>
            <person name="Whitworth D.E."/>
        </authorList>
    </citation>
    <scope>NUCLEOTIDE SEQUENCE [LARGE SCALE GENOMIC DNA]</scope>
    <source>
        <strain evidence="3">CA043D</strain>
    </source>
</reference>
<dbReference type="SUPFAM" id="SSF82784">
    <property type="entry name" value="OsmC-like"/>
    <property type="match status" value="1"/>
</dbReference>
<dbReference type="Gene3D" id="3.30.300.20">
    <property type="match status" value="1"/>
</dbReference>
<evidence type="ECO:0000313" key="3">
    <source>
        <dbReference type="Proteomes" id="UP000268313"/>
    </source>
</evidence>
<organism evidence="2 3">
    <name type="scientific">Corallococcus carmarthensis</name>
    <dbReference type="NCBI Taxonomy" id="2316728"/>
    <lineage>
        <taxon>Bacteria</taxon>
        <taxon>Pseudomonadati</taxon>
        <taxon>Myxococcota</taxon>
        <taxon>Myxococcia</taxon>
        <taxon>Myxococcales</taxon>
        <taxon>Cystobacterineae</taxon>
        <taxon>Myxococcaceae</taxon>
        <taxon>Corallococcus</taxon>
    </lineage>
</organism>
<dbReference type="EMBL" id="RAWE01000097">
    <property type="protein sequence ID" value="RKH00217.1"/>
    <property type="molecule type" value="Genomic_DNA"/>
</dbReference>
<dbReference type="Proteomes" id="UP000268313">
    <property type="component" value="Unassembled WGS sequence"/>
</dbReference>